<protein>
    <recommendedName>
        <fullName evidence="2">YhdP central domain-containing protein</fullName>
    </recommendedName>
</protein>
<accession>A0A2S2CPW1</accession>
<feature type="domain" description="YhdP central" evidence="2">
    <location>
        <begin position="521"/>
        <end position="874"/>
    </location>
</feature>
<evidence type="ECO:0000256" key="1">
    <source>
        <dbReference type="SAM" id="MobiDB-lite"/>
    </source>
</evidence>
<evidence type="ECO:0000313" key="3">
    <source>
        <dbReference type="EMBL" id="AWK86489.1"/>
    </source>
</evidence>
<dbReference type="AlphaFoldDB" id="A0A2S2CPW1"/>
<dbReference type="InterPro" id="IPR025263">
    <property type="entry name" value="YhdP_central"/>
</dbReference>
<proteinExistence type="predicted"/>
<dbReference type="PANTHER" id="PTHR38690:SF1">
    <property type="entry name" value="PROTEASE"/>
    <property type="match status" value="1"/>
</dbReference>
<gene>
    <name evidence="3" type="ORF">DEW08_09765</name>
</gene>
<dbReference type="PANTHER" id="PTHR38690">
    <property type="entry name" value="PROTEASE-RELATED"/>
    <property type="match status" value="1"/>
</dbReference>
<evidence type="ECO:0000313" key="4">
    <source>
        <dbReference type="Proteomes" id="UP000245629"/>
    </source>
</evidence>
<dbReference type="EMBL" id="CP029353">
    <property type="protein sequence ID" value="AWK86489.1"/>
    <property type="molecule type" value="Genomic_DNA"/>
</dbReference>
<evidence type="ECO:0000259" key="2">
    <source>
        <dbReference type="Pfam" id="PF13116"/>
    </source>
</evidence>
<feature type="compositionally biased region" description="Basic and acidic residues" evidence="1">
    <location>
        <begin position="947"/>
        <end position="960"/>
    </location>
</feature>
<dbReference type="Pfam" id="PF13116">
    <property type="entry name" value="YhdP"/>
    <property type="match status" value="1"/>
</dbReference>
<name>A0A2S2CPW1_9PROT</name>
<organism evidence="3 4">
    <name type="scientific">Azospirillum thermophilum</name>
    <dbReference type="NCBI Taxonomy" id="2202148"/>
    <lineage>
        <taxon>Bacteria</taxon>
        <taxon>Pseudomonadati</taxon>
        <taxon>Pseudomonadota</taxon>
        <taxon>Alphaproteobacteria</taxon>
        <taxon>Rhodospirillales</taxon>
        <taxon>Azospirillaceae</taxon>
        <taxon>Azospirillum</taxon>
    </lineage>
</organism>
<dbReference type="RefSeq" id="WP_109326616.1">
    <property type="nucleotide sequence ID" value="NZ_CP029353.1"/>
</dbReference>
<dbReference type="Proteomes" id="UP000245629">
    <property type="component" value="Chromosome 2"/>
</dbReference>
<dbReference type="KEGG" id="azz:DEW08_09765"/>
<keyword evidence="4" id="KW-1185">Reference proteome</keyword>
<reference evidence="4" key="1">
    <citation type="submission" date="2018-05" db="EMBL/GenBank/DDBJ databases">
        <title>Azospirillum thermophila sp. nov., a novel isolated from hot spring.</title>
        <authorList>
            <person name="Zhao Z."/>
        </authorList>
    </citation>
    <scope>NUCLEOTIDE SEQUENCE [LARGE SCALE GENOMIC DNA]</scope>
    <source>
        <strain evidence="4">CFH 70021</strain>
    </source>
</reference>
<sequence>MIRRTAKLLGWTLGGAAVLVTAAGGLFVWRLTEGPIALDPLIPQVERALSDPDGRFTVHVGDLVLSLADEEEVNEAGAGPRRLDLRARRVRAVNAEGRELAAVPEMGVGFSVPALFLGKLSPTRLDLVRPRLNAVRRADGSISFDIRTGEAPPEAETAAGPTLADDLLELLRQPPDIGKPMGLLRSLSITGADLSVTNRMLDISWHARRLDLALTRDAQGTRGRARLTLDLAQGPDAPPVTMEATADHRMGERTTTVTTRFGGLEPAALAALGPRLAPLAGLRVPLGGTVEARLDERFEPETLAFDLQGAPGTATIPELRPEPYAVAGLSARGTLDVAGQRAELAALSLRLRDAAGGELLTLGATGTLREGGEGLAGGGRLTLATPGRSAAVELEGAEDRDRRATLSLRLANLEPAAFAGLAPVLAPLAAAALPLSGTASLTLSAPAPEGGRQPLAVAADLTAGAGRIVERSLSGGQPQPVASAALRLAGDRASGVLAVDRFALALGTAEAPGPRLEGRAQAADRGGQLAAEATVTAKSVPLDDLHRYWPEPVGPNAREWVTKNLRHGLVTEATATVSLAGPLDNLAAIDATRLEAVIRGENVTADYFHPLPPVTGVGVEATTDGKTFTIRTRGGQIGDIRVGDADMAIRGLDIGKEEMEIQVPVSGPIRSILTVLDSPPLGYPSKLDLDPKRTQGTGEAMLRFNFPLLADLKTEDLKLTVNGRLKGAAVEKVAAGMNATDGDLALALDLGGMSVKGTTKLDGIPVSVDWKEQFSSAAKGPRTRIAVKGDVDAADLRSHGIDLEEHVLGPMGADMIFTIDQRHRFALTAALNLEKTRLSIPELGWEKPPGVPGSGKLALEFDKDRPTRVSGLTVDAGGLKGLANIELADGGKRVARVVVPRLQAGASDLQIDVAVRPEGGGYAGTIRGASLDARGLMGGGKGGKSRKGADRPGLGEEGRMTPLDLDVRLGRVVFGEGRQLSQVAGTLRRGPTAWTLLDVTGHSGQVPVVLRYRPDAKGVYQVAIQTDDLGTTLRALDLNDRVQGGRLRVTGHTVAPRADAAIEGAVEIADYTLIDPPVLARILNAASPAGFAELMGGGKGIQFGRLSAGYRKEGRLLTLRDLRTSGSALGLTLEGDIDIQTETANLRGTIVPVYGLNRLIGQIPLLGDLLSGGEGQGIFSATWRVQGPLADPDVSVNPLAVLAPGFLRNLFFLGEGGSGDAPAPMLRDEHLR</sequence>
<dbReference type="InterPro" id="IPR011836">
    <property type="entry name" value="YhdP"/>
</dbReference>
<feature type="region of interest" description="Disordered" evidence="1">
    <location>
        <begin position="937"/>
        <end position="960"/>
    </location>
</feature>
<dbReference type="OrthoDB" id="7161641at2"/>